<dbReference type="EMBL" id="BPLQ01005721">
    <property type="protein sequence ID" value="GIY16771.1"/>
    <property type="molecule type" value="Genomic_DNA"/>
</dbReference>
<proteinExistence type="predicted"/>
<dbReference type="AlphaFoldDB" id="A0AAV4R6Z2"/>
<accession>A0AAV4R6Z2</accession>
<evidence type="ECO:0000313" key="2">
    <source>
        <dbReference type="Proteomes" id="UP001054837"/>
    </source>
</evidence>
<name>A0AAV4R6Z2_9ARAC</name>
<dbReference type="Proteomes" id="UP001054837">
    <property type="component" value="Unassembled WGS sequence"/>
</dbReference>
<reference evidence="1 2" key="1">
    <citation type="submission" date="2021-06" db="EMBL/GenBank/DDBJ databases">
        <title>Caerostris darwini draft genome.</title>
        <authorList>
            <person name="Kono N."/>
            <person name="Arakawa K."/>
        </authorList>
    </citation>
    <scope>NUCLEOTIDE SEQUENCE [LARGE SCALE GENOMIC DNA]</scope>
</reference>
<evidence type="ECO:0000313" key="1">
    <source>
        <dbReference type="EMBL" id="GIY16771.1"/>
    </source>
</evidence>
<gene>
    <name evidence="1" type="ORF">CDAR_558151</name>
</gene>
<protein>
    <submittedName>
        <fullName evidence="1">Uncharacterized protein</fullName>
    </submittedName>
</protein>
<comment type="caution">
    <text evidence="1">The sequence shown here is derived from an EMBL/GenBank/DDBJ whole genome shotgun (WGS) entry which is preliminary data.</text>
</comment>
<sequence>MNAINAPYAIHAESIVSLSFPSDLLIDECRVQNATRQKLRKGPVFSTRRDEISLFPTSPIFFLFCTPQHVASSAADHHFRIPSLITVCNGSPPPQLGGSEGKFTVTVPIHCKSLPGNFLKCQVLSCCVYLGKNTTETPFLF</sequence>
<organism evidence="1 2">
    <name type="scientific">Caerostris darwini</name>
    <dbReference type="NCBI Taxonomy" id="1538125"/>
    <lineage>
        <taxon>Eukaryota</taxon>
        <taxon>Metazoa</taxon>
        <taxon>Ecdysozoa</taxon>
        <taxon>Arthropoda</taxon>
        <taxon>Chelicerata</taxon>
        <taxon>Arachnida</taxon>
        <taxon>Araneae</taxon>
        <taxon>Araneomorphae</taxon>
        <taxon>Entelegynae</taxon>
        <taxon>Araneoidea</taxon>
        <taxon>Araneidae</taxon>
        <taxon>Caerostris</taxon>
    </lineage>
</organism>
<keyword evidence="2" id="KW-1185">Reference proteome</keyword>